<proteinExistence type="predicted"/>
<dbReference type="AlphaFoldDB" id="E8V0U5"/>
<dbReference type="EMBL" id="CP002467">
    <property type="protein sequence ID" value="ADV82236.1"/>
    <property type="molecule type" value="Genomic_DNA"/>
</dbReference>
<evidence type="ECO:0000313" key="2">
    <source>
        <dbReference type="EMBL" id="ADV82236.1"/>
    </source>
</evidence>
<keyword evidence="1" id="KW-0732">Signal</keyword>
<dbReference type="HOGENOM" id="CLU_086678_0_0_0"/>
<feature type="signal peptide" evidence="1">
    <location>
        <begin position="1"/>
        <end position="21"/>
    </location>
</feature>
<dbReference type="RefSeq" id="WP_013567969.1">
    <property type="nucleotide sequence ID" value="NC_014963.1"/>
</dbReference>
<dbReference type="KEGG" id="tsa:AciPR4_1413"/>
<reference evidence="2 3" key="1">
    <citation type="journal article" date="2012" name="Stand. Genomic Sci.">
        <title>Complete genome sequence of Terriglobus saanensis type strain SP1PR4(T), an Acidobacteria from tundra soil.</title>
        <authorList>
            <person name="Rawat S.R."/>
            <person name="Mannisto M.K."/>
            <person name="Starovoytov V."/>
            <person name="Goodwin L."/>
            <person name="Nolan M."/>
            <person name="Hauser L."/>
            <person name="Land M."/>
            <person name="Davenport K.W."/>
            <person name="Woyke T."/>
            <person name="Haggblom M.M."/>
        </authorList>
    </citation>
    <scope>NUCLEOTIDE SEQUENCE</scope>
    <source>
        <strain evidence="3">ATCC BAA-1853 / DSM 23119 / SP1PR4</strain>
    </source>
</reference>
<keyword evidence="3" id="KW-1185">Reference proteome</keyword>
<evidence type="ECO:0000313" key="3">
    <source>
        <dbReference type="Proteomes" id="UP000006844"/>
    </source>
</evidence>
<gene>
    <name evidence="2" type="ordered locus">AciPR4_1413</name>
</gene>
<sequence length="280" mass="31282">MNWKHYWAGTLLAAVSLFSVAQPKQDELPPEVASDIVRKQLEIVNRSDTSLRYLVHKSDNHGTVVRDVIETPNGSVGRLISREGKPLTAEEDKAERDRLTASLGSASELRKKRKQEVSSRTLTTELVSVLPQAMLFTLHPGQPQLPNIISPQIVYDFSPNPAFHPASTAQQALTGLQGILWVDHSDHHVIRMEGTIIRNTNFAWGLIARIYAGGHLEFEQAPYAPGKYAYSKLVMNLSLRELMVKTIQVKSSMEASDFLMLPSTLSLDDAIHILLDEPRR</sequence>
<protein>
    <submittedName>
        <fullName evidence="2">Uncharacterized protein</fullName>
    </submittedName>
</protein>
<accession>E8V0U5</accession>
<dbReference type="eggNOG" id="ENOG5033CNG">
    <property type="taxonomic scope" value="Bacteria"/>
</dbReference>
<name>E8V0U5_TERSS</name>
<dbReference type="Proteomes" id="UP000006844">
    <property type="component" value="Chromosome"/>
</dbReference>
<dbReference type="OrthoDB" id="117742at2"/>
<organism evidence="2 3">
    <name type="scientific">Terriglobus saanensis (strain ATCC BAA-1853 / DSM 23119 / SP1PR4)</name>
    <dbReference type="NCBI Taxonomy" id="401053"/>
    <lineage>
        <taxon>Bacteria</taxon>
        <taxon>Pseudomonadati</taxon>
        <taxon>Acidobacteriota</taxon>
        <taxon>Terriglobia</taxon>
        <taxon>Terriglobales</taxon>
        <taxon>Acidobacteriaceae</taxon>
        <taxon>Terriglobus</taxon>
    </lineage>
</organism>
<feature type="chain" id="PRO_5003228880" evidence="1">
    <location>
        <begin position="22"/>
        <end position="280"/>
    </location>
</feature>
<evidence type="ECO:0000256" key="1">
    <source>
        <dbReference type="SAM" id="SignalP"/>
    </source>
</evidence>